<reference evidence="2" key="1">
    <citation type="submission" date="2016-10" db="EMBL/GenBank/DDBJ databases">
        <authorList>
            <person name="Varghese N."/>
            <person name="Submissions S."/>
        </authorList>
    </citation>
    <scope>NUCLEOTIDE SEQUENCE [LARGE SCALE GENOMIC DNA]</scope>
    <source>
        <strain evidence="2">DSM 24729</strain>
    </source>
</reference>
<dbReference type="RefSeq" id="WP_074537577.1">
    <property type="nucleotide sequence ID" value="NZ_FNBD01000002.1"/>
</dbReference>
<name>A0A1G7EGM7_9FLAO</name>
<dbReference type="AlphaFoldDB" id="A0A1G7EGM7"/>
<sequence>MKKILSVALAATSLLFLNCESADKKFNISTGVIGQLTKDTKVIDLETIYAEDSIVAENGIPNLNLQVGFKNEVLNDTNTDTTRIIKSNFIYNKIDIYEKGGKQLLSLTPTRDSVPKIENIRIYDPRYVTDKGVSMTSTFKDIKDKYTIKKIITSMNNVVILLKDTGLYFTIDKQELPSSLRYDSSVNIEEVQIPDAAKIKYMMLAWE</sequence>
<protein>
    <submittedName>
        <fullName evidence="1">Uncharacterized protein</fullName>
    </submittedName>
</protein>
<dbReference type="eggNOG" id="ENOG50318YU">
    <property type="taxonomic scope" value="Bacteria"/>
</dbReference>
<proteinExistence type="predicted"/>
<gene>
    <name evidence="1" type="ORF">SAMN04487992_102307</name>
</gene>
<evidence type="ECO:0000313" key="1">
    <source>
        <dbReference type="EMBL" id="SDE62803.1"/>
    </source>
</evidence>
<dbReference type="EMBL" id="FNBD01000002">
    <property type="protein sequence ID" value="SDE62803.1"/>
    <property type="molecule type" value="Genomic_DNA"/>
</dbReference>
<accession>A0A1G7EGM7</accession>
<organism evidence="1 2">
    <name type="scientific">Cellulophaga baltica</name>
    <dbReference type="NCBI Taxonomy" id="76594"/>
    <lineage>
        <taxon>Bacteria</taxon>
        <taxon>Pseudomonadati</taxon>
        <taxon>Bacteroidota</taxon>
        <taxon>Flavobacteriia</taxon>
        <taxon>Flavobacteriales</taxon>
        <taxon>Flavobacteriaceae</taxon>
        <taxon>Cellulophaga</taxon>
    </lineage>
</organism>
<evidence type="ECO:0000313" key="2">
    <source>
        <dbReference type="Proteomes" id="UP000182114"/>
    </source>
</evidence>
<dbReference type="Proteomes" id="UP000182114">
    <property type="component" value="Unassembled WGS sequence"/>
</dbReference>
<keyword evidence="2" id="KW-1185">Reference proteome</keyword>